<evidence type="ECO:0000259" key="1">
    <source>
        <dbReference type="PROSITE" id="PS51819"/>
    </source>
</evidence>
<proteinExistence type="predicted"/>
<evidence type="ECO:0000313" key="2">
    <source>
        <dbReference type="EMBL" id="MBF8639464.1"/>
    </source>
</evidence>
<dbReference type="EMBL" id="JADMCD010000001">
    <property type="protein sequence ID" value="MBF8639464.1"/>
    <property type="molecule type" value="Genomic_DNA"/>
</dbReference>
<dbReference type="AlphaFoldDB" id="A0A2X2DCW2"/>
<dbReference type="InterPro" id="IPR029068">
    <property type="entry name" value="Glyas_Bleomycin-R_OHBP_Dase"/>
</dbReference>
<name>A0A2X2DCW2_PSELU</name>
<evidence type="ECO:0000313" key="3">
    <source>
        <dbReference type="EMBL" id="SPZ10115.1"/>
    </source>
</evidence>
<evidence type="ECO:0000313" key="4">
    <source>
        <dbReference type="Proteomes" id="UP000250443"/>
    </source>
</evidence>
<accession>A0A2X2DCW2</accession>
<protein>
    <submittedName>
        <fullName evidence="3">Glyoxalase bleomycin resistance protein dioxygenase</fullName>
    </submittedName>
    <submittedName>
        <fullName evidence="2">VOC family protein</fullName>
    </submittedName>
</protein>
<dbReference type="EMBL" id="UAUF01000013">
    <property type="protein sequence ID" value="SPZ10115.1"/>
    <property type="molecule type" value="Genomic_DNA"/>
</dbReference>
<sequence>MFSHIQLGIHDLSGMTAFYNAVLSELGMIRMPNEQDGGPEGAGWQYPGQRWPQFFIQFPFDGKPASVGNGTQVSFAAPSQTKVDAAWRQALLHGGSDEGAPGLRPQYAPDYYGAYCRDPEGNKLCFVHAEGLPLAHHQ</sequence>
<dbReference type="SUPFAM" id="SSF54593">
    <property type="entry name" value="Glyoxalase/Bleomycin resistance protein/Dihydroxybiphenyl dioxygenase"/>
    <property type="match status" value="1"/>
</dbReference>
<dbReference type="RefSeq" id="WP_010797231.1">
    <property type="nucleotide sequence ID" value="NZ_CP053063.1"/>
</dbReference>
<dbReference type="GO" id="GO:0051213">
    <property type="term" value="F:dioxygenase activity"/>
    <property type="evidence" value="ECO:0007669"/>
    <property type="project" value="UniProtKB-KW"/>
</dbReference>
<feature type="domain" description="VOC" evidence="1">
    <location>
        <begin position="1"/>
        <end position="129"/>
    </location>
</feature>
<dbReference type="Gene3D" id="3.10.180.10">
    <property type="entry name" value="2,3-Dihydroxybiphenyl 1,2-Dioxygenase, domain 1"/>
    <property type="match status" value="1"/>
</dbReference>
<dbReference type="InterPro" id="IPR037523">
    <property type="entry name" value="VOC_core"/>
</dbReference>
<dbReference type="InterPro" id="IPR004360">
    <property type="entry name" value="Glyas_Fos-R_dOase_dom"/>
</dbReference>
<dbReference type="Proteomes" id="UP000626180">
    <property type="component" value="Unassembled WGS sequence"/>
</dbReference>
<keyword evidence="3" id="KW-0223">Dioxygenase</keyword>
<dbReference type="PANTHER" id="PTHR35006:SF1">
    <property type="entry name" value="BLL2941 PROTEIN"/>
    <property type="match status" value="1"/>
</dbReference>
<organism evidence="3 4">
    <name type="scientific">Pseudomonas luteola</name>
    <dbReference type="NCBI Taxonomy" id="47886"/>
    <lineage>
        <taxon>Bacteria</taxon>
        <taxon>Pseudomonadati</taxon>
        <taxon>Pseudomonadota</taxon>
        <taxon>Gammaproteobacteria</taxon>
        <taxon>Pseudomonadales</taxon>
        <taxon>Pseudomonadaceae</taxon>
        <taxon>Pseudomonas</taxon>
    </lineage>
</organism>
<dbReference type="CDD" id="cd07262">
    <property type="entry name" value="VOC_like"/>
    <property type="match status" value="1"/>
</dbReference>
<evidence type="ECO:0000313" key="5">
    <source>
        <dbReference type="Proteomes" id="UP000626180"/>
    </source>
</evidence>
<dbReference type="PANTHER" id="PTHR35006">
    <property type="entry name" value="GLYOXALASE FAMILY PROTEIN (AFU_ORTHOLOGUE AFUA_5G14830)"/>
    <property type="match status" value="1"/>
</dbReference>
<keyword evidence="5" id="KW-1185">Reference proteome</keyword>
<gene>
    <name evidence="2" type="ORF">IRZ65_02040</name>
    <name evidence="3" type="ORF">NCTC11842_03703</name>
</gene>
<reference evidence="2 5" key="2">
    <citation type="submission" date="2020-10" db="EMBL/GenBank/DDBJ databases">
        <title>Genome sequences of Pseudomonas isolates.</title>
        <authorList>
            <person name="Wessels L."/>
            <person name="Reich F."/>
            <person name="Hammerl J."/>
        </authorList>
    </citation>
    <scope>NUCLEOTIDE SEQUENCE [LARGE SCALE GENOMIC DNA]</scope>
    <source>
        <strain evidence="2 5">20-MO00624-0</strain>
    </source>
</reference>
<dbReference type="PROSITE" id="PS51819">
    <property type="entry name" value="VOC"/>
    <property type="match status" value="1"/>
</dbReference>
<dbReference type="Proteomes" id="UP000250443">
    <property type="component" value="Unassembled WGS sequence"/>
</dbReference>
<dbReference type="Pfam" id="PF00903">
    <property type="entry name" value="Glyoxalase"/>
    <property type="match status" value="1"/>
</dbReference>
<keyword evidence="3" id="KW-0560">Oxidoreductase</keyword>
<reference evidence="3 4" key="1">
    <citation type="submission" date="2018-06" db="EMBL/GenBank/DDBJ databases">
        <authorList>
            <consortium name="Pathogen Informatics"/>
            <person name="Doyle S."/>
        </authorList>
    </citation>
    <scope>NUCLEOTIDE SEQUENCE [LARGE SCALE GENOMIC DNA]</scope>
    <source>
        <strain evidence="3 4">NCTC11842</strain>
    </source>
</reference>